<dbReference type="EMBL" id="CP109527">
    <property type="protein sequence ID" value="WTY38519.1"/>
    <property type="molecule type" value="Genomic_DNA"/>
</dbReference>
<evidence type="ECO:0000256" key="1">
    <source>
        <dbReference type="SAM" id="SignalP"/>
    </source>
</evidence>
<feature type="chain" id="PRO_5046017019" evidence="1">
    <location>
        <begin position="30"/>
        <end position="138"/>
    </location>
</feature>
<keyword evidence="1" id="KW-0732">Signal</keyword>
<dbReference type="Proteomes" id="UP001621418">
    <property type="component" value="Chromosome"/>
</dbReference>
<dbReference type="GeneID" id="91374999"/>
<organism evidence="2 3">
    <name type="scientific">Nocardia salmonicida</name>
    <dbReference type="NCBI Taxonomy" id="53431"/>
    <lineage>
        <taxon>Bacteria</taxon>
        <taxon>Bacillati</taxon>
        <taxon>Actinomycetota</taxon>
        <taxon>Actinomycetes</taxon>
        <taxon>Mycobacteriales</taxon>
        <taxon>Nocardiaceae</taxon>
        <taxon>Nocardia</taxon>
    </lineage>
</organism>
<reference evidence="2 3" key="1">
    <citation type="submission" date="2022-10" db="EMBL/GenBank/DDBJ databases">
        <title>The complete genomes of actinobacterial strains from the NBC collection.</title>
        <authorList>
            <person name="Joergensen T.S."/>
            <person name="Alvarez Arevalo M."/>
            <person name="Sterndorff E.B."/>
            <person name="Faurdal D."/>
            <person name="Vuksanovic O."/>
            <person name="Mourched A.-S."/>
            <person name="Charusanti P."/>
            <person name="Shaw S."/>
            <person name="Blin K."/>
            <person name="Weber T."/>
        </authorList>
    </citation>
    <scope>NUCLEOTIDE SEQUENCE [LARGE SCALE GENOMIC DNA]</scope>
    <source>
        <strain evidence="2 3">NBC_01413</strain>
    </source>
</reference>
<gene>
    <name evidence="2" type="ORF">OG308_12105</name>
</gene>
<evidence type="ECO:0000313" key="2">
    <source>
        <dbReference type="EMBL" id="WTY38519.1"/>
    </source>
</evidence>
<dbReference type="RefSeq" id="WP_328660533.1">
    <property type="nucleotide sequence ID" value="NZ_CP108014.1"/>
</dbReference>
<sequence>MNRRISGAFLAASAALVAFGPVAIAPAGAATPFVAPEITFAGTAAGTVTATLRNPNDRGQCWAEAGVGPENNHVFFGDGAPESLADPGKTVVTSLDGLEPGTTITARGGCVNGAEFAFSELVTVNVPTATPSTGSFGF</sequence>
<proteinExistence type="predicted"/>
<evidence type="ECO:0000313" key="3">
    <source>
        <dbReference type="Proteomes" id="UP001621418"/>
    </source>
</evidence>
<keyword evidence="3" id="KW-1185">Reference proteome</keyword>
<name>A0ABZ1NFJ7_9NOCA</name>
<accession>A0ABZ1NFJ7</accession>
<feature type="signal peptide" evidence="1">
    <location>
        <begin position="1"/>
        <end position="29"/>
    </location>
</feature>
<protein>
    <submittedName>
        <fullName evidence="2">Uncharacterized protein</fullName>
    </submittedName>
</protein>